<reference evidence="2" key="1">
    <citation type="submission" date="2021-10" db="EMBL/GenBank/DDBJ databases">
        <title>Melipona bicolor Genome sequencing and assembly.</title>
        <authorList>
            <person name="Araujo N.S."/>
            <person name="Arias M.C."/>
        </authorList>
    </citation>
    <scope>NUCLEOTIDE SEQUENCE</scope>
    <source>
        <strain evidence="2">USP_2M_L1-L4_2017</strain>
        <tissue evidence="2">Whole body</tissue>
    </source>
</reference>
<evidence type="ECO:0000256" key="1">
    <source>
        <dbReference type="SAM" id="MobiDB-lite"/>
    </source>
</evidence>
<gene>
    <name evidence="2" type="ORF">K0M31_015104</name>
</gene>
<evidence type="ECO:0000313" key="3">
    <source>
        <dbReference type="Proteomes" id="UP001177670"/>
    </source>
</evidence>
<dbReference type="AlphaFoldDB" id="A0AA40KFJ0"/>
<organism evidence="2 3">
    <name type="scientific">Melipona bicolor</name>
    <dbReference type="NCBI Taxonomy" id="60889"/>
    <lineage>
        <taxon>Eukaryota</taxon>
        <taxon>Metazoa</taxon>
        <taxon>Ecdysozoa</taxon>
        <taxon>Arthropoda</taxon>
        <taxon>Hexapoda</taxon>
        <taxon>Insecta</taxon>
        <taxon>Pterygota</taxon>
        <taxon>Neoptera</taxon>
        <taxon>Endopterygota</taxon>
        <taxon>Hymenoptera</taxon>
        <taxon>Apocrita</taxon>
        <taxon>Aculeata</taxon>
        <taxon>Apoidea</taxon>
        <taxon>Anthophila</taxon>
        <taxon>Apidae</taxon>
        <taxon>Melipona</taxon>
    </lineage>
</organism>
<proteinExistence type="predicted"/>
<keyword evidence="3" id="KW-1185">Reference proteome</keyword>
<name>A0AA40KFJ0_9HYME</name>
<feature type="compositionally biased region" description="Polar residues" evidence="1">
    <location>
        <begin position="10"/>
        <end position="22"/>
    </location>
</feature>
<feature type="region of interest" description="Disordered" evidence="1">
    <location>
        <begin position="1"/>
        <end position="24"/>
    </location>
</feature>
<accession>A0AA40KFJ0</accession>
<protein>
    <submittedName>
        <fullName evidence="2">Uncharacterized protein</fullName>
    </submittedName>
</protein>
<evidence type="ECO:0000313" key="2">
    <source>
        <dbReference type="EMBL" id="KAK1118404.1"/>
    </source>
</evidence>
<comment type="caution">
    <text evidence="2">The sequence shown here is derived from an EMBL/GenBank/DDBJ whole genome shotgun (WGS) entry which is preliminary data.</text>
</comment>
<dbReference type="Proteomes" id="UP001177670">
    <property type="component" value="Unassembled WGS sequence"/>
</dbReference>
<dbReference type="EMBL" id="JAHYIQ010000043">
    <property type="protein sequence ID" value="KAK1118404.1"/>
    <property type="molecule type" value="Genomic_DNA"/>
</dbReference>
<sequence length="80" mass="8675">MRNADCSRTRPATTPRSQSPHSSVPVAFTLASGSAERSQRAAAPSNHRNGRRTAAYHLVFVENERGLPTIALNDLSCIEL</sequence>